<comment type="caution">
    <text evidence="2">The sequence shown here is derived from an EMBL/GenBank/DDBJ whole genome shotgun (WGS) entry which is preliminary data.</text>
</comment>
<keyword evidence="3" id="KW-1185">Reference proteome</keyword>
<name>A0ABW7FVK2_9BURK</name>
<dbReference type="PANTHER" id="PTHR35813">
    <property type="entry name" value="INNER MEMBRANE PROTEIN YBAN"/>
    <property type="match status" value="1"/>
</dbReference>
<dbReference type="PANTHER" id="PTHR35813:SF1">
    <property type="entry name" value="INNER MEMBRANE PROTEIN YBAN"/>
    <property type="match status" value="1"/>
</dbReference>
<dbReference type="RefSeq" id="WP_394460512.1">
    <property type="nucleotide sequence ID" value="NZ_JBIGHZ010000003.1"/>
</dbReference>
<protein>
    <submittedName>
        <fullName evidence="2">YbaN family protein</fullName>
    </submittedName>
</protein>
<evidence type="ECO:0000313" key="3">
    <source>
        <dbReference type="Proteomes" id="UP001606099"/>
    </source>
</evidence>
<keyword evidence="1" id="KW-0812">Transmembrane</keyword>
<sequence length="159" mass="17965">MPDADFPHGPSSEVPASAGAQTLYRPWWQRLPWLLAGFAALALGVVGIVVPLLPTTPFVLLAAFCFARGSQRCERWLLTHPRFGPMVGDWRQHRAVPWRAKQLAWFMMAVGSLSAALSLPRLRWLPALCCLAVALWMWRLPTRWPDGTVSRQRPSKQRQ</sequence>
<organism evidence="2 3">
    <name type="scientific">Roseateles rivi</name>
    <dbReference type="NCBI Taxonomy" id="3299028"/>
    <lineage>
        <taxon>Bacteria</taxon>
        <taxon>Pseudomonadati</taxon>
        <taxon>Pseudomonadota</taxon>
        <taxon>Betaproteobacteria</taxon>
        <taxon>Burkholderiales</taxon>
        <taxon>Sphaerotilaceae</taxon>
        <taxon>Roseateles</taxon>
    </lineage>
</organism>
<evidence type="ECO:0000256" key="1">
    <source>
        <dbReference type="SAM" id="Phobius"/>
    </source>
</evidence>
<keyword evidence="1" id="KW-1133">Transmembrane helix</keyword>
<reference evidence="2 3" key="1">
    <citation type="submission" date="2024-08" db="EMBL/GenBank/DDBJ databases">
        <authorList>
            <person name="Lu H."/>
        </authorList>
    </citation>
    <scope>NUCLEOTIDE SEQUENCE [LARGE SCALE GENOMIC DNA]</scope>
    <source>
        <strain evidence="2 3">BYS180W</strain>
    </source>
</reference>
<dbReference type="EMBL" id="JBIGHZ010000003">
    <property type="protein sequence ID" value="MFG6448357.1"/>
    <property type="molecule type" value="Genomic_DNA"/>
</dbReference>
<dbReference type="InterPro" id="IPR007401">
    <property type="entry name" value="DUF454"/>
</dbReference>
<dbReference type="Pfam" id="PF04304">
    <property type="entry name" value="DUF454"/>
    <property type="match status" value="1"/>
</dbReference>
<accession>A0ABW7FVK2</accession>
<evidence type="ECO:0000313" key="2">
    <source>
        <dbReference type="EMBL" id="MFG6448357.1"/>
    </source>
</evidence>
<feature type="transmembrane region" description="Helical" evidence="1">
    <location>
        <begin position="33"/>
        <end position="66"/>
    </location>
</feature>
<gene>
    <name evidence="2" type="ORF">ACG0Z6_08880</name>
</gene>
<keyword evidence="1" id="KW-0472">Membrane</keyword>
<dbReference type="Proteomes" id="UP001606099">
    <property type="component" value="Unassembled WGS sequence"/>
</dbReference>
<proteinExistence type="predicted"/>